<evidence type="ECO:0000256" key="1">
    <source>
        <dbReference type="ARBA" id="ARBA00004613"/>
    </source>
</evidence>
<dbReference type="EMBL" id="JAICCE010000008">
    <property type="protein sequence ID" value="KAG9273642.1"/>
    <property type="molecule type" value="Genomic_DNA"/>
</dbReference>
<dbReference type="Proteomes" id="UP000752171">
    <property type="component" value="Unassembled WGS sequence"/>
</dbReference>
<feature type="domain" description="Cystatin fetuin-A-type" evidence="8">
    <location>
        <begin position="21"/>
        <end position="134"/>
    </location>
</feature>
<feature type="signal peptide" evidence="7">
    <location>
        <begin position="1"/>
        <end position="19"/>
    </location>
</feature>
<dbReference type="GO" id="GO:0072562">
    <property type="term" value="C:blood microparticle"/>
    <property type="evidence" value="ECO:0007669"/>
    <property type="project" value="TreeGrafter"/>
</dbReference>
<dbReference type="Pfam" id="PF00031">
    <property type="entry name" value="Cystatin"/>
    <property type="match status" value="1"/>
</dbReference>
<dbReference type="InterPro" id="IPR046350">
    <property type="entry name" value="Cystatin_sf"/>
</dbReference>
<keyword evidence="4" id="KW-0677">Repeat</keyword>
<dbReference type="SUPFAM" id="SSF54403">
    <property type="entry name" value="Cystatin/monellin"/>
    <property type="match status" value="2"/>
</dbReference>
<accession>A0A8T2LUY6</accession>
<keyword evidence="3 7" id="KW-0732">Signal</keyword>
<dbReference type="OrthoDB" id="8780871at2759"/>
<comment type="subcellular location">
    <subcellularLocation>
        <location evidence="1">Secreted</location>
    </subcellularLocation>
</comment>
<dbReference type="SMART" id="SM00043">
    <property type="entry name" value="CY"/>
    <property type="match status" value="2"/>
</dbReference>
<proteinExistence type="predicted"/>
<dbReference type="PANTHER" id="PTHR13814">
    <property type="entry name" value="FETUIN"/>
    <property type="match status" value="1"/>
</dbReference>
<dbReference type="InterPro" id="IPR025760">
    <property type="entry name" value="Cystatin_Fetuin_A"/>
</dbReference>
<dbReference type="AlphaFoldDB" id="A0A8T2LUY6"/>
<dbReference type="PROSITE" id="PS51529">
    <property type="entry name" value="CYSTATIN_FETUIN_A"/>
    <property type="match status" value="1"/>
</dbReference>
<dbReference type="InterPro" id="IPR000010">
    <property type="entry name" value="Cystatin_dom"/>
</dbReference>
<organism evidence="9 10">
    <name type="scientific">Astyanax mexicanus</name>
    <name type="common">Blind cave fish</name>
    <name type="synonym">Astyanax fasciatus mexicanus</name>
    <dbReference type="NCBI Taxonomy" id="7994"/>
    <lineage>
        <taxon>Eukaryota</taxon>
        <taxon>Metazoa</taxon>
        <taxon>Chordata</taxon>
        <taxon>Craniata</taxon>
        <taxon>Vertebrata</taxon>
        <taxon>Euteleostomi</taxon>
        <taxon>Actinopterygii</taxon>
        <taxon>Neopterygii</taxon>
        <taxon>Teleostei</taxon>
        <taxon>Ostariophysi</taxon>
        <taxon>Characiformes</taxon>
        <taxon>Characoidei</taxon>
        <taxon>Acestrorhamphidae</taxon>
        <taxon>Acestrorhamphinae</taxon>
        <taxon>Astyanax</taxon>
    </lineage>
</organism>
<reference evidence="9 10" key="1">
    <citation type="submission" date="2021-07" db="EMBL/GenBank/DDBJ databases">
        <authorList>
            <person name="Imarazene B."/>
            <person name="Zahm M."/>
            <person name="Klopp C."/>
            <person name="Cabau C."/>
            <person name="Beille S."/>
            <person name="Jouanno E."/>
            <person name="Castinel A."/>
            <person name="Lluch J."/>
            <person name="Gil L."/>
            <person name="Kuchtly C."/>
            <person name="Lopez Roques C."/>
            <person name="Donnadieu C."/>
            <person name="Parrinello H."/>
            <person name="Journot L."/>
            <person name="Du K."/>
            <person name="Schartl M."/>
            <person name="Retaux S."/>
            <person name="Guiguen Y."/>
        </authorList>
    </citation>
    <scope>NUCLEOTIDE SEQUENCE [LARGE SCALE GENOMIC DNA]</scope>
    <source>
        <strain evidence="9">Pach_M1</strain>
        <tissue evidence="9">Testis</tissue>
    </source>
</reference>
<feature type="chain" id="PRO_5035726891" evidence="7">
    <location>
        <begin position="20"/>
        <end position="392"/>
    </location>
</feature>
<gene>
    <name evidence="9" type="primary">AHSG</name>
    <name evidence="9" type="ORF">AMEX_G10377</name>
</gene>
<evidence type="ECO:0000256" key="3">
    <source>
        <dbReference type="ARBA" id="ARBA00022729"/>
    </source>
</evidence>
<evidence type="ECO:0000256" key="5">
    <source>
        <dbReference type="ARBA" id="ARBA00023157"/>
    </source>
</evidence>
<evidence type="ECO:0000259" key="8">
    <source>
        <dbReference type="PROSITE" id="PS51529"/>
    </source>
</evidence>
<dbReference type="GO" id="GO:0004869">
    <property type="term" value="F:cysteine-type endopeptidase inhibitor activity"/>
    <property type="evidence" value="ECO:0007669"/>
    <property type="project" value="InterPro"/>
</dbReference>
<dbReference type="Gene3D" id="3.10.450.10">
    <property type="match status" value="2"/>
</dbReference>
<dbReference type="InterPro" id="IPR050735">
    <property type="entry name" value="Kininogen_Fetuin_HRG"/>
</dbReference>
<evidence type="ECO:0000256" key="2">
    <source>
        <dbReference type="ARBA" id="ARBA00022525"/>
    </source>
</evidence>
<keyword evidence="2" id="KW-0964">Secreted</keyword>
<protein>
    <submittedName>
        <fullName evidence="9">Alpha-2-HS-glycoprotein-like</fullName>
    </submittedName>
</protein>
<keyword evidence="5" id="KW-1015">Disulfide bond</keyword>
<evidence type="ECO:0000256" key="4">
    <source>
        <dbReference type="ARBA" id="ARBA00022737"/>
    </source>
</evidence>
<name>A0A8T2LUY6_ASTMX</name>
<evidence type="ECO:0000313" key="9">
    <source>
        <dbReference type="EMBL" id="KAG9273642.1"/>
    </source>
</evidence>
<sequence>MKLQATSAVLSLLLVGSWAQALLPNITLPTCDSPEAQAATQVALDYINAQNTHGYKYALNQIEDIKIITRPDGAQTYMLELEFLETKCHVLDPTPAAQCPVRTIAETAVEADCDVALSKTAGVLSVVAFKCKTETETPDSDLGPCVGCSSLIPLNDTDAALLVQASLDIFNKNNTFNSVFALFEVGRLSSQVVSGGLKLSAEYAIIETNCTSTDDKGCVPLNHTVARHGFCFSEGIGLATSVNCQIYLTMEQIVDPASNITAPPAPPQVLLHAHTAGPGLSPAIHALKHHKLTALHDPSASGLLSAESAESVEAPVVVVPAAPVVPEVPAVVVDVPADVSADVPAGAAPVVKREVAAEAATPAAEEKAAEPLLAAGVPLVPRCPGKIIHFST</sequence>
<keyword evidence="6" id="KW-0325">Glycoprotein</keyword>
<evidence type="ECO:0000256" key="7">
    <source>
        <dbReference type="SAM" id="SignalP"/>
    </source>
</evidence>
<dbReference type="PANTHER" id="PTHR13814:SF6">
    <property type="entry name" value="ALPHA-2-HS-GLYCOPROTEIN"/>
    <property type="match status" value="1"/>
</dbReference>
<evidence type="ECO:0000256" key="6">
    <source>
        <dbReference type="ARBA" id="ARBA00023180"/>
    </source>
</evidence>
<dbReference type="GO" id="GO:0031012">
    <property type="term" value="C:extracellular matrix"/>
    <property type="evidence" value="ECO:0007669"/>
    <property type="project" value="TreeGrafter"/>
</dbReference>
<comment type="caution">
    <text evidence="9">The sequence shown here is derived from an EMBL/GenBank/DDBJ whole genome shotgun (WGS) entry which is preliminary data.</text>
</comment>
<evidence type="ECO:0000313" key="10">
    <source>
        <dbReference type="Proteomes" id="UP000752171"/>
    </source>
</evidence>